<dbReference type="OrthoDB" id="10263978at2759"/>
<dbReference type="STRING" id="29655.A0A0K9Q3Y7"/>
<dbReference type="Pfam" id="PF12717">
    <property type="entry name" value="Cnd1"/>
    <property type="match status" value="1"/>
</dbReference>
<keyword evidence="3" id="KW-0498">Mitosis</keyword>
<evidence type="ECO:0000256" key="7">
    <source>
        <dbReference type="SAM" id="MobiDB-lite"/>
    </source>
</evidence>
<proteinExistence type="predicted"/>
<evidence type="ECO:0000256" key="2">
    <source>
        <dbReference type="ARBA" id="ARBA00022618"/>
    </source>
</evidence>
<dbReference type="Gene3D" id="1.25.10.10">
    <property type="entry name" value="Leucine-rich Repeat Variant"/>
    <property type="match status" value="1"/>
</dbReference>
<reference evidence="10" key="1">
    <citation type="journal article" date="2016" name="Nature">
        <title>The genome of the seagrass Zostera marina reveals angiosperm adaptation to the sea.</title>
        <authorList>
            <person name="Olsen J.L."/>
            <person name="Rouze P."/>
            <person name="Verhelst B."/>
            <person name="Lin Y.-C."/>
            <person name="Bayer T."/>
            <person name="Collen J."/>
            <person name="Dattolo E."/>
            <person name="De Paoli E."/>
            <person name="Dittami S."/>
            <person name="Maumus F."/>
            <person name="Michel G."/>
            <person name="Kersting A."/>
            <person name="Lauritano C."/>
            <person name="Lohaus R."/>
            <person name="Toepel M."/>
            <person name="Tonon T."/>
            <person name="Vanneste K."/>
            <person name="Amirebrahimi M."/>
            <person name="Brakel J."/>
            <person name="Bostroem C."/>
            <person name="Chovatia M."/>
            <person name="Grimwood J."/>
            <person name="Jenkins J.W."/>
            <person name="Jueterbock A."/>
            <person name="Mraz A."/>
            <person name="Stam W.T."/>
            <person name="Tice H."/>
            <person name="Bornberg-Bauer E."/>
            <person name="Green P.J."/>
            <person name="Pearson G.A."/>
            <person name="Procaccini G."/>
            <person name="Duarte C.M."/>
            <person name="Schmutz J."/>
            <person name="Reusch T.B.H."/>
            <person name="Van de Peer Y."/>
        </authorList>
    </citation>
    <scope>NUCLEOTIDE SEQUENCE [LARGE SCALE GENOMIC DNA]</scope>
    <source>
        <strain evidence="10">cv. Finnish</strain>
    </source>
</reference>
<gene>
    <name evidence="9" type="ORF">ZOSMA_108G00250</name>
</gene>
<dbReference type="InterPro" id="IPR011989">
    <property type="entry name" value="ARM-like"/>
</dbReference>
<dbReference type="GO" id="GO:0051301">
    <property type="term" value="P:cell division"/>
    <property type="evidence" value="ECO:0007669"/>
    <property type="project" value="UniProtKB-KW"/>
</dbReference>
<dbReference type="InterPro" id="IPR016024">
    <property type="entry name" value="ARM-type_fold"/>
</dbReference>
<dbReference type="AlphaFoldDB" id="A0A0K9Q3Y7"/>
<feature type="compositionally biased region" description="Polar residues" evidence="7">
    <location>
        <begin position="127"/>
        <end position="141"/>
    </location>
</feature>
<name>A0A0K9Q3Y7_ZOSMR</name>
<dbReference type="InterPro" id="IPR032682">
    <property type="entry name" value="Cnd1_C"/>
</dbReference>
<evidence type="ECO:0000256" key="6">
    <source>
        <dbReference type="ARBA" id="ARBA00023306"/>
    </source>
</evidence>
<dbReference type="InterPro" id="IPR026971">
    <property type="entry name" value="CND1/NCAPD3"/>
</dbReference>
<evidence type="ECO:0000313" key="10">
    <source>
        <dbReference type="Proteomes" id="UP000036987"/>
    </source>
</evidence>
<evidence type="ECO:0000259" key="8">
    <source>
        <dbReference type="Pfam" id="PF12717"/>
    </source>
</evidence>
<evidence type="ECO:0000256" key="5">
    <source>
        <dbReference type="ARBA" id="ARBA00023242"/>
    </source>
</evidence>
<dbReference type="GO" id="GO:0007076">
    <property type="term" value="P:mitotic chromosome condensation"/>
    <property type="evidence" value="ECO:0007669"/>
    <property type="project" value="InterPro"/>
</dbReference>
<evidence type="ECO:0000256" key="3">
    <source>
        <dbReference type="ARBA" id="ARBA00022776"/>
    </source>
</evidence>
<dbReference type="EMBL" id="LFYR01000104">
    <property type="protein sequence ID" value="KMZ75986.1"/>
    <property type="molecule type" value="Genomic_DNA"/>
</dbReference>
<evidence type="ECO:0000256" key="1">
    <source>
        <dbReference type="ARBA" id="ARBA00004123"/>
    </source>
</evidence>
<keyword evidence="6" id="KW-0131">Cell cycle</keyword>
<sequence>MEVVGLAGLLSELGVVGNSNRRNQATTSTETETETAVLSSSSITALQTLIDETDGAQLWDYLSECNIQPSVLVASLAASMESKSSYLSLLASRAYLSALLSSSAPIHTLFDPFTFFSLLFSLRHSTKSTVPSDGSRSQSLTLRERKKKRKGRSGEKSAEEEEHTEVDGLLIFVLELVESSMSIVRLDRMTDGVKSLVETVVVVLESGIVQRLRRISDICFGILYETVVRPEHGDQTESSAQVLRSLSPVMLSHSKSGLKSEVIQFVLRRLMPFGKGNEKVRKALVYLPRYLSMTAPEKTELRACAVDTILAILRVMEMEDQIGFVEYVVKMRNSKESLRLLGLDILLMILMAYDVLGVRRLENDQGDDVDCHLDVKKCFEVIVQRCSDSVARIRSRALVNTGQAIEFLSKDSKNHSWLQKTMMHTSFNNLLRMRCVDDKAAVRKSTLVLIMKSTTLSGVSIDEEVLKMMAHACSDPLLSIRKAALLALSEVFRKNVESKIITTWLHAVPPLIMDNETSIQEECANLFLELILDWISRVGFVKLEDNIQNLEISFPSSLLALMKEMCDEEITMNIKKICTSLGKKNKLKVSYAIALQNIITASEMAWKNSNIAIEKWIAPPGAWMLLSELSPFVSKAIGWKFLHHHWKLLDKENEVASHGDLNETELVSATWITDRVSLLQIISNVSMGLPQEASADLAYNLLKRIEGFNMHLTEVDAHVKALKTLCKKKAEKPGEGDVLVLKWVDQVKSKALNIFETYLSKNSAANDLRNSVTPRATKKKESEETSKVVNAIFVIGSLVLICPSADFKAVIPLLHSIMTSKTSKGKPKRLAGLIDSLKEVASSLYIQSWVTMGKICLVDGKLAARYIPLFVQELESNSAAMRNNILLVMGDFCVQHTALVD</sequence>
<dbReference type="Proteomes" id="UP000036987">
    <property type="component" value="Unassembled WGS sequence"/>
</dbReference>
<accession>A0A0K9Q3Y7</accession>
<dbReference type="PANTHER" id="PTHR14222">
    <property type="entry name" value="CONDENSIN"/>
    <property type="match status" value="1"/>
</dbReference>
<evidence type="ECO:0000313" key="9">
    <source>
        <dbReference type="EMBL" id="KMZ75986.1"/>
    </source>
</evidence>
<keyword evidence="10" id="KW-1185">Reference proteome</keyword>
<keyword evidence="5" id="KW-0539">Nucleus</keyword>
<feature type="region of interest" description="Disordered" evidence="7">
    <location>
        <begin position="126"/>
        <end position="161"/>
    </location>
</feature>
<dbReference type="GO" id="GO:0005634">
    <property type="term" value="C:nucleus"/>
    <property type="evidence" value="ECO:0007669"/>
    <property type="project" value="UniProtKB-SubCell"/>
</dbReference>
<feature type="domain" description="Condensin complex subunit 1 C-terminal" evidence="8">
    <location>
        <begin position="428"/>
        <end position="535"/>
    </location>
</feature>
<organism evidence="9 10">
    <name type="scientific">Zostera marina</name>
    <name type="common">Eelgrass</name>
    <dbReference type="NCBI Taxonomy" id="29655"/>
    <lineage>
        <taxon>Eukaryota</taxon>
        <taxon>Viridiplantae</taxon>
        <taxon>Streptophyta</taxon>
        <taxon>Embryophyta</taxon>
        <taxon>Tracheophyta</taxon>
        <taxon>Spermatophyta</taxon>
        <taxon>Magnoliopsida</taxon>
        <taxon>Liliopsida</taxon>
        <taxon>Zosteraceae</taxon>
        <taxon>Zostera</taxon>
    </lineage>
</organism>
<evidence type="ECO:0000256" key="4">
    <source>
        <dbReference type="ARBA" id="ARBA00023067"/>
    </source>
</evidence>
<feature type="non-terminal residue" evidence="9">
    <location>
        <position position="901"/>
    </location>
</feature>
<comment type="subcellular location">
    <subcellularLocation>
        <location evidence="1">Nucleus</location>
    </subcellularLocation>
</comment>
<dbReference type="SUPFAM" id="SSF48371">
    <property type="entry name" value="ARM repeat"/>
    <property type="match status" value="1"/>
</dbReference>
<keyword evidence="4" id="KW-0226">DNA condensation</keyword>
<protein>
    <submittedName>
        <fullName evidence="9">Condensin-2 complex subunit D3</fullName>
    </submittedName>
</protein>
<dbReference type="PANTHER" id="PTHR14222:SF1">
    <property type="entry name" value="CONDENSIN-2 COMPLEX SUBUNIT D3"/>
    <property type="match status" value="1"/>
</dbReference>
<keyword evidence="2" id="KW-0132">Cell division</keyword>
<comment type="caution">
    <text evidence="9">The sequence shown here is derived from an EMBL/GenBank/DDBJ whole genome shotgun (WGS) entry which is preliminary data.</text>
</comment>